<dbReference type="PANTHER" id="PTHR33332">
    <property type="entry name" value="REVERSE TRANSCRIPTASE DOMAIN-CONTAINING PROTEIN"/>
    <property type="match status" value="1"/>
</dbReference>
<feature type="region of interest" description="Disordered" evidence="1">
    <location>
        <begin position="287"/>
        <end position="307"/>
    </location>
</feature>
<reference evidence="2 3" key="1">
    <citation type="submission" date="2018-07" db="EMBL/GenBank/DDBJ databases">
        <title>A high quality draft genome assembly of the barn swallow (H. rustica rustica).</title>
        <authorList>
            <person name="Formenti G."/>
            <person name="Chiara M."/>
            <person name="Poveda L."/>
            <person name="Francoijs K.-J."/>
            <person name="Bonisoli-Alquati A."/>
            <person name="Canova L."/>
            <person name="Gianfranceschi L."/>
            <person name="Horner D.S."/>
            <person name="Saino N."/>
        </authorList>
    </citation>
    <scope>NUCLEOTIDE SEQUENCE [LARGE SCALE GENOMIC DNA]</scope>
    <source>
        <strain evidence="2">Chelidonia</strain>
        <tissue evidence="2">Blood</tissue>
    </source>
</reference>
<dbReference type="Proteomes" id="UP000269221">
    <property type="component" value="Unassembled WGS sequence"/>
</dbReference>
<dbReference type="OrthoDB" id="276744at2759"/>
<evidence type="ECO:0000256" key="1">
    <source>
        <dbReference type="SAM" id="MobiDB-lite"/>
    </source>
</evidence>
<gene>
    <name evidence="2" type="ORF">DUI87_16827</name>
</gene>
<name>A0A3M0K7R1_HIRRU</name>
<organism evidence="2 3">
    <name type="scientific">Hirundo rustica rustica</name>
    <dbReference type="NCBI Taxonomy" id="333673"/>
    <lineage>
        <taxon>Eukaryota</taxon>
        <taxon>Metazoa</taxon>
        <taxon>Chordata</taxon>
        <taxon>Craniata</taxon>
        <taxon>Vertebrata</taxon>
        <taxon>Euteleostomi</taxon>
        <taxon>Archelosauria</taxon>
        <taxon>Archosauria</taxon>
        <taxon>Dinosauria</taxon>
        <taxon>Saurischia</taxon>
        <taxon>Theropoda</taxon>
        <taxon>Coelurosauria</taxon>
        <taxon>Aves</taxon>
        <taxon>Neognathae</taxon>
        <taxon>Neoaves</taxon>
        <taxon>Telluraves</taxon>
        <taxon>Australaves</taxon>
        <taxon>Passeriformes</taxon>
        <taxon>Sylvioidea</taxon>
        <taxon>Hirundinidae</taxon>
        <taxon>Hirundo</taxon>
    </lineage>
</organism>
<dbReference type="EMBL" id="QRBI01000120">
    <property type="protein sequence ID" value="RMC07364.1"/>
    <property type="molecule type" value="Genomic_DNA"/>
</dbReference>
<feature type="compositionally biased region" description="Low complexity" evidence="1">
    <location>
        <begin position="288"/>
        <end position="299"/>
    </location>
</feature>
<dbReference type="STRING" id="333673.A0A3M0K7R1"/>
<accession>A0A3M0K7R1</accession>
<comment type="caution">
    <text evidence="2">The sequence shown here is derived from an EMBL/GenBank/DDBJ whole genome shotgun (WGS) entry which is preliminary data.</text>
</comment>
<keyword evidence="3" id="KW-1185">Reference proteome</keyword>
<dbReference type="AlphaFoldDB" id="A0A3M0K7R1"/>
<proteinExistence type="predicted"/>
<protein>
    <submittedName>
        <fullName evidence="2">Uncharacterized protein</fullName>
    </submittedName>
</protein>
<evidence type="ECO:0000313" key="2">
    <source>
        <dbReference type="EMBL" id="RMC07364.1"/>
    </source>
</evidence>
<evidence type="ECO:0000313" key="3">
    <source>
        <dbReference type="Proteomes" id="UP000269221"/>
    </source>
</evidence>
<sequence length="307" mass="34742">MVITFGVDLLQIQEVVGEDEAKKPYKYDCLYSESVKPVGEIELKSPGLSFPESLLHFHLANLSASASDFAKIIFRSSVKQLGLIQFFSLQDATVGHPSSSSLYFGRRLSEQADKEDEKLEENTYLFKEPVDSVAIDKELVERERGKEWMVAKKADGILAWISRGVASRSRAVTVPLPWALLRPHLKSCVQFWAPHCKKDIEGLERVQRRAAELGKGLEHKCCEEQLRELGVFSLEKRRLRRDLITLYSCLVGRKNTHDQLTLEGYLAHELVDTDVAIGQRGVRQRIHSYSSAHSSSNVSTKEKKTNK</sequence>